<proteinExistence type="predicted"/>
<evidence type="ECO:0000313" key="3">
    <source>
        <dbReference type="Proteomes" id="UP000270296"/>
    </source>
</evidence>
<accession>A0A183J9H2</accession>
<reference evidence="2 3" key="2">
    <citation type="submission" date="2018-11" db="EMBL/GenBank/DDBJ databases">
        <authorList>
            <consortium name="Pathogen Informatics"/>
        </authorList>
    </citation>
    <scope>NUCLEOTIDE SEQUENCE [LARGE SCALE GENOMIC DNA]</scope>
</reference>
<sequence length="35" mass="3922">MVYSVQLSLILIALALANSQHIDCNLKRFALVSYL</sequence>
<protein>
    <submittedName>
        <fullName evidence="4">Secreted protein</fullName>
    </submittedName>
</protein>
<evidence type="ECO:0000256" key="1">
    <source>
        <dbReference type="SAM" id="SignalP"/>
    </source>
</evidence>
<organism evidence="4">
    <name type="scientific">Soboliphyme baturini</name>
    <dbReference type="NCBI Taxonomy" id="241478"/>
    <lineage>
        <taxon>Eukaryota</taxon>
        <taxon>Metazoa</taxon>
        <taxon>Ecdysozoa</taxon>
        <taxon>Nematoda</taxon>
        <taxon>Enoplea</taxon>
        <taxon>Dorylaimia</taxon>
        <taxon>Dioctophymatida</taxon>
        <taxon>Dioctophymatoidea</taxon>
        <taxon>Soboliphymatidae</taxon>
        <taxon>Soboliphyme</taxon>
    </lineage>
</organism>
<dbReference type="EMBL" id="UZAM01018023">
    <property type="protein sequence ID" value="VDP49229.1"/>
    <property type="molecule type" value="Genomic_DNA"/>
</dbReference>
<name>A0A183J9H2_9BILA</name>
<feature type="signal peptide" evidence="1">
    <location>
        <begin position="1"/>
        <end position="19"/>
    </location>
</feature>
<dbReference type="WBParaSite" id="SBAD_0001292901-mRNA-1">
    <property type="protein sequence ID" value="SBAD_0001292901-mRNA-1"/>
    <property type="gene ID" value="SBAD_0001292901"/>
</dbReference>
<evidence type="ECO:0000313" key="2">
    <source>
        <dbReference type="EMBL" id="VDP49229.1"/>
    </source>
</evidence>
<reference evidence="4" key="1">
    <citation type="submission" date="2016-06" db="UniProtKB">
        <authorList>
            <consortium name="WormBaseParasite"/>
        </authorList>
    </citation>
    <scope>IDENTIFICATION</scope>
</reference>
<evidence type="ECO:0000313" key="4">
    <source>
        <dbReference type="WBParaSite" id="SBAD_0001292901-mRNA-1"/>
    </source>
</evidence>
<feature type="chain" id="PRO_5043140478" evidence="1">
    <location>
        <begin position="20"/>
        <end position="35"/>
    </location>
</feature>
<gene>
    <name evidence="2" type="ORF">SBAD_LOCUS12520</name>
</gene>
<dbReference type="AlphaFoldDB" id="A0A183J9H2"/>
<keyword evidence="3" id="KW-1185">Reference proteome</keyword>
<dbReference type="Proteomes" id="UP000270296">
    <property type="component" value="Unassembled WGS sequence"/>
</dbReference>
<keyword evidence="1" id="KW-0732">Signal</keyword>